<sequence>MITFSIAILTAFILRSKKRGKRALYVGGKPTIKKKKTKPKVSKAKIMGPENPAWVKMYAEEMAKRNTAQTTAVVKKWLREG</sequence>
<organism evidence="1">
    <name type="scientific">marine metagenome</name>
    <dbReference type="NCBI Taxonomy" id="408172"/>
    <lineage>
        <taxon>unclassified sequences</taxon>
        <taxon>metagenomes</taxon>
        <taxon>ecological metagenomes</taxon>
    </lineage>
</organism>
<evidence type="ECO:0000313" key="1">
    <source>
        <dbReference type="EMBL" id="SVA78555.1"/>
    </source>
</evidence>
<reference evidence="1" key="1">
    <citation type="submission" date="2018-05" db="EMBL/GenBank/DDBJ databases">
        <authorList>
            <person name="Lanie J.A."/>
            <person name="Ng W.-L."/>
            <person name="Kazmierczak K.M."/>
            <person name="Andrzejewski T.M."/>
            <person name="Davidsen T.M."/>
            <person name="Wayne K.J."/>
            <person name="Tettelin H."/>
            <person name="Glass J.I."/>
            <person name="Rusch D."/>
            <person name="Podicherti R."/>
            <person name="Tsui H.-C.T."/>
            <person name="Winkler M.E."/>
        </authorList>
    </citation>
    <scope>NUCLEOTIDE SEQUENCE</scope>
</reference>
<dbReference type="AlphaFoldDB" id="A0A381YNF3"/>
<proteinExistence type="predicted"/>
<gene>
    <name evidence="1" type="ORF">METZ01_LOCUS131409</name>
</gene>
<protein>
    <submittedName>
        <fullName evidence="1">Uncharacterized protein</fullName>
    </submittedName>
</protein>
<accession>A0A381YNF3</accession>
<dbReference type="EMBL" id="UINC01018655">
    <property type="protein sequence ID" value="SVA78555.1"/>
    <property type="molecule type" value="Genomic_DNA"/>
</dbReference>
<name>A0A381YNF3_9ZZZZ</name>